<dbReference type="PANTHER" id="PTHR48435">
    <property type="entry name" value="POLYPROTEIN"/>
    <property type="match status" value="1"/>
</dbReference>
<dbReference type="PANTHER" id="PTHR48435:SF1">
    <property type="entry name" value="POLYPROTEIN"/>
    <property type="match status" value="1"/>
</dbReference>
<name>A0AAQ3P2P2_VIGMU</name>
<keyword evidence="4" id="KW-1185">Reference proteome</keyword>
<organism evidence="3 4">
    <name type="scientific">Vigna mungo</name>
    <name type="common">Black gram</name>
    <name type="synonym">Phaseolus mungo</name>
    <dbReference type="NCBI Taxonomy" id="3915"/>
    <lineage>
        <taxon>Eukaryota</taxon>
        <taxon>Viridiplantae</taxon>
        <taxon>Streptophyta</taxon>
        <taxon>Embryophyta</taxon>
        <taxon>Tracheophyta</taxon>
        <taxon>Spermatophyta</taxon>
        <taxon>Magnoliopsida</taxon>
        <taxon>eudicotyledons</taxon>
        <taxon>Gunneridae</taxon>
        <taxon>Pentapetalae</taxon>
        <taxon>rosids</taxon>
        <taxon>fabids</taxon>
        <taxon>Fabales</taxon>
        <taxon>Fabaceae</taxon>
        <taxon>Papilionoideae</taxon>
        <taxon>50 kb inversion clade</taxon>
        <taxon>NPAAA clade</taxon>
        <taxon>indigoferoid/millettioid clade</taxon>
        <taxon>Phaseoleae</taxon>
        <taxon>Vigna</taxon>
    </lineage>
</organism>
<feature type="region of interest" description="Disordered" evidence="2">
    <location>
        <begin position="357"/>
        <end position="401"/>
    </location>
</feature>
<proteinExistence type="predicted"/>
<feature type="region of interest" description="Disordered" evidence="2">
    <location>
        <begin position="117"/>
        <end position="163"/>
    </location>
</feature>
<feature type="compositionally biased region" description="Polar residues" evidence="2">
    <location>
        <begin position="357"/>
        <end position="376"/>
    </location>
</feature>
<reference evidence="3 4" key="1">
    <citation type="journal article" date="2023" name="Life. Sci Alliance">
        <title>Evolutionary insights into 3D genome organization and epigenetic landscape of Vigna mungo.</title>
        <authorList>
            <person name="Junaid A."/>
            <person name="Singh B."/>
            <person name="Bhatia S."/>
        </authorList>
    </citation>
    <scope>NUCLEOTIDE SEQUENCE [LARGE SCALE GENOMIC DNA]</scope>
    <source>
        <strain evidence="3">Urdbean</strain>
    </source>
</reference>
<feature type="coiled-coil region" evidence="1">
    <location>
        <begin position="261"/>
        <end position="318"/>
    </location>
</feature>
<keyword evidence="1" id="KW-0175">Coiled coil</keyword>
<evidence type="ECO:0000313" key="3">
    <source>
        <dbReference type="EMBL" id="WVZ19542.1"/>
    </source>
</evidence>
<dbReference type="EMBL" id="CP144699">
    <property type="protein sequence ID" value="WVZ19542.1"/>
    <property type="molecule type" value="Genomic_DNA"/>
</dbReference>
<feature type="compositionally biased region" description="Basic and acidic residues" evidence="2">
    <location>
        <begin position="117"/>
        <end position="128"/>
    </location>
</feature>
<feature type="compositionally biased region" description="Basic and acidic residues" evidence="2">
    <location>
        <begin position="383"/>
        <end position="401"/>
    </location>
</feature>
<evidence type="ECO:0000256" key="2">
    <source>
        <dbReference type="SAM" id="MobiDB-lite"/>
    </source>
</evidence>
<dbReference type="Proteomes" id="UP001374535">
    <property type="component" value="Chromosome 2"/>
</dbReference>
<gene>
    <name evidence="3" type="ORF">V8G54_006864</name>
</gene>
<accession>A0AAQ3P2P2</accession>
<protein>
    <submittedName>
        <fullName evidence="3">Uncharacterized protein</fullName>
    </submittedName>
</protein>
<dbReference type="InterPro" id="IPR053098">
    <property type="entry name" value="Petuviruses_polyprotein"/>
</dbReference>
<evidence type="ECO:0000256" key="1">
    <source>
        <dbReference type="SAM" id="Coils"/>
    </source>
</evidence>
<sequence>MKPLHNTGQPSLQKLISLQWVTNYEKLYENRKPLQTSEATFRRSIDGTVRTIFKQLGDEASISSSYISQSMMIHPVIKERKIHILGVLPNGKPIFTDKVNSHFIWDVDPSMCDQDCECNKDDDNSNDDKSDEEDKDTDHEDYCRPFPPPRRRSDPSSVPWIDLHKPKEPDPLWFQKRCVEILEKEGRFSFPQKIPQPLIPCFMIFYSNYEKEFPSLERIVDPITRINTKPNISPSEIGPDGRSKPLTQAEENTDALLEDLSERMKEHYAYLTTEISRLEEEWKKTTFGETSQAKEREIKKLKAQLQDLDHYIESKMKEKQLSFSDPFYPPPFTPFLPLFHPSSSTIHKSKQTYQLPTATTFRIKQKPRTSVPSTQTRKTHTHTKSESPRNLSEKEDYFQDF</sequence>
<dbReference type="AlphaFoldDB" id="A0AAQ3P2P2"/>
<evidence type="ECO:0000313" key="4">
    <source>
        <dbReference type="Proteomes" id="UP001374535"/>
    </source>
</evidence>